<feature type="region of interest" description="Disordered" evidence="4">
    <location>
        <begin position="13"/>
        <end position="70"/>
    </location>
</feature>
<protein>
    <recommendedName>
        <fullName evidence="5">BZIP domain-containing protein</fullName>
    </recommendedName>
</protein>
<feature type="domain" description="BZIP" evidence="5">
    <location>
        <begin position="145"/>
        <end position="201"/>
    </location>
</feature>
<dbReference type="GO" id="GO:0005634">
    <property type="term" value="C:nucleus"/>
    <property type="evidence" value="ECO:0007669"/>
    <property type="project" value="UniProtKB-SubCell"/>
</dbReference>
<evidence type="ECO:0000256" key="4">
    <source>
        <dbReference type="SAM" id="MobiDB-lite"/>
    </source>
</evidence>
<gene>
    <name evidence="6" type="ORF">ACJRO7_005405</name>
</gene>
<dbReference type="Proteomes" id="UP001634007">
    <property type="component" value="Unassembled WGS sequence"/>
</dbReference>
<dbReference type="PROSITE" id="PS00036">
    <property type="entry name" value="BZIP_BASIC"/>
    <property type="match status" value="1"/>
</dbReference>
<evidence type="ECO:0000256" key="3">
    <source>
        <dbReference type="ARBA" id="ARBA00023242"/>
    </source>
</evidence>
<dbReference type="PROSITE" id="PS50217">
    <property type="entry name" value="BZIP"/>
    <property type="match status" value="1"/>
</dbReference>
<name>A0ABD3IZR2_EUCGL</name>
<sequence>MEEVWKDITLSSLQPHHHHHHHHHSPSSAGPSLRGNGLQDFLGRPSHKDPPTPANITSPSSLPPHHPLTFLSLNNSGPEFHFLDDSSPLGLSTTRFQSHSRAGMACFSTSPFEALAGSADPGNPGDVAAFGNIKKRVSESEGGSGDRRHKRMIKNRESAARSRARKQEKFLFLCAYTNELELQVAHLLEENARLKKQQEQLWMAAASQIPKKHSLHRTSTAPF</sequence>
<dbReference type="EMBL" id="JBJKBG010000010">
    <property type="protein sequence ID" value="KAL3720582.1"/>
    <property type="molecule type" value="Genomic_DNA"/>
</dbReference>
<keyword evidence="2" id="KW-0238">DNA-binding</keyword>
<evidence type="ECO:0000256" key="2">
    <source>
        <dbReference type="ARBA" id="ARBA00023125"/>
    </source>
</evidence>
<dbReference type="InterPro" id="IPR043452">
    <property type="entry name" value="BZIP46-like"/>
</dbReference>
<keyword evidence="7" id="KW-1185">Reference proteome</keyword>
<accession>A0ABD3IZR2</accession>
<dbReference type="SMART" id="SM00338">
    <property type="entry name" value="BRLZ"/>
    <property type="match status" value="1"/>
</dbReference>
<dbReference type="CDD" id="cd14707">
    <property type="entry name" value="bZIP_plant_BZIP46"/>
    <property type="match status" value="1"/>
</dbReference>
<dbReference type="AlphaFoldDB" id="A0ABD3IZR2"/>
<evidence type="ECO:0000259" key="5">
    <source>
        <dbReference type="PROSITE" id="PS50217"/>
    </source>
</evidence>
<dbReference type="FunFam" id="1.20.5.170:FF:000036">
    <property type="entry name" value="ABSCISIC ACID-INSENSITIVE 5-like protein 2"/>
    <property type="match status" value="1"/>
</dbReference>
<comment type="subcellular location">
    <subcellularLocation>
        <location evidence="1">Nucleus</location>
    </subcellularLocation>
</comment>
<feature type="compositionally biased region" description="Basic residues" evidence="4">
    <location>
        <begin position="15"/>
        <end position="25"/>
    </location>
</feature>
<dbReference type="PANTHER" id="PTHR22952:SF433">
    <property type="entry name" value="PROTEIN FD"/>
    <property type="match status" value="1"/>
</dbReference>
<evidence type="ECO:0000313" key="6">
    <source>
        <dbReference type="EMBL" id="KAL3720582.1"/>
    </source>
</evidence>
<dbReference type="SUPFAM" id="SSF57959">
    <property type="entry name" value="Leucine zipper domain"/>
    <property type="match status" value="1"/>
</dbReference>
<feature type="region of interest" description="Disordered" evidence="4">
    <location>
        <begin position="126"/>
        <end position="160"/>
    </location>
</feature>
<dbReference type="PANTHER" id="PTHR22952">
    <property type="entry name" value="CAMP-RESPONSE ELEMENT BINDING PROTEIN-RELATED"/>
    <property type="match status" value="1"/>
</dbReference>
<dbReference type="InterPro" id="IPR004827">
    <property type="entry name" value="bZIP"/>
</dbReference>
<dbReference type="InterPro" id="IPR046347">
    <property type="entry name" value="bZIP_sf"/>
</dbReference>
<proteinExistence type="predicted"/>
<dbReference type="Gene3D" id="1.20.5.170">
    <property type="match status" value="1"/>
</dbReference>
<organism evidence="6 7">
    <name type="scientific">Eucalyptus globulus</name>
    <name type="common">Tasmanian blue gum</name>
    <dbReference type="NCBI Taxonomy" id="34317"/>
    <lineage>
        <taxon>Eukaryota</taxon>
        <taxon>Viridiplantae</taxon>
        <taxon>Streptophyta</taxon>
        <taxon>Embryophyta</taxon>
        <taxon>Tracheophyta</taxon>
        <taxon>Spermatophyta</taxon>
        <taxon>Magnoliopsida</taxon>
        <taxon>eudicotyledons</taxon>
        <taxon>Gunneridae</taxon>
        <taxon>Pentapetalae</taxon>
        <taxon>rosids</taxon>
        <taxon>malvids</taxon>
        <taxon>Myrtales</taxon>
        <taxon>Myrtaceae</taxon>
        <taxon>Myrtoideae</taxon>
        <taxon>Eucalypteae</taxon>
        <taxon>Eucalyptus</taxon>
    </lineage>
</organism>
<dbReference type="Pfam" id="PF00170">
    <property type="entry name" value="bZIP_1"/>
    <property type="match status" value="1"/>
</dbReference>
<comment type="caution">
    <text evidence="6">The sequence shown here is derived from an EMBL/GenBank/DDBJ whole genome shotgun (WGS) entry which is preliminary data.</text>
</comment>
<evidence type="ECO:0000313" key="7">
    <source>
        <dbReference type="Proteomes" id="UP001634007"/>
    </source>
</evidence>
<evidence type="ECO:0000256" key="1">
    <source>
        <dbReference type="ARBA" id="ARBA00004123"/>
    </source>
</evidence>
<dbReference type="GO" id="GO:0003677">
    <property type="term" value="F:DNA binding"/>
    <property type="evidence" value="ECO:0007669"/>
    <property type="project" value="UniProtKB-KW"/>
</dbReference>
<keyword evidence="3" id="KW-0539">Nucleus</keyword>
<reference evidence="6 7" key="1">
    <citation type="submission" date="2024-11" db="EMBL/GenBank/DDBJ databases">
        <title>Chromosome-level genome assembly of Eucalyptus globulus Labill. provides insights into its genome evolution.</title>
        <authorList>
            <person name="Li X."/>
        </authorList>
    </citation>
    <scope>NUCLEOTIDE SEQUENCE [LARGE SCALE GENOMIC DNA]</scope>
    <source>
        <strain evidence="6">CL2024</strain>
        <tissue evidence="6">Fresh tender leaves</tissue>
    </source>
</reference>